<organism evidence="2 3">
    <name type="scientific">Pristionchus entomophagus</name>
    <dbReference type="NCBI Taxonomy" id="358040"/>
    <lineage>
        <taxon>Eukaryota</taxon>
        <taxon>Metazoa</taxon>
        <taxon>Ecdysozoa</taxon>
        <taxon>Nematoda</taxon>
        <taxon>Chromadorea</taxon>
        <taxon>Rhabditida</taxon>
        <taxon>Rhabditina</taxon>
        <taxon>Diplogasteromorpha</taxon>
        <taxon>Diplogasteroidea</taxon>
        <taxon>Neodiplogasteridae</taxon>
        <taxon>Pristionchus</taxon>
    </lineage>
</organism>
<feature type="transmembrane region" description="Helical" evidence="1">
    <location>
        <begin position="79"/>
        <end position="101"/>
    </location>
</feature>
<evidence type="ECO:0000256" key="1">
    <source>
        <dbReference type="SAM" id="Phobius"/>
    </source>
</evidence>
<feature type="non-terminal residue" evidence="2">
    <location>
        <position position="144"/>
    </location>
</feature>
<proteinExistence type="predicted"/>
<evidence type="ECO:0000313" key="3">
    <source>
        <dbReference type="Proteomes" id="UP001432027"/>
    </source>
</evidence>
<feature type="non-terminal residue" evidence="2">
    <location>
        <position position="1"/>
    </location>
</feature>
<reference evidence="2" key="1">
    <citation type="submission" date="2023-10" db="EMBL/GenBank/DDBJ databases">
        <title>Genome assembly of Pristionchus species.</title>
        <authorList>
            <person name="Yoshida K."/>
            <person name="Sommer R.J."/>
        </authorList>
    </citation>
    <scope>NUCLEOTIDE SEQUENCE</scope>
    <source>
        <strain evidence="2">RS0144</strain>
    </source>
</reference>
<name>A0AAV5SCU7_9BILA</name>
<comment type="caution">
    <text evidence="2">The sequence shown here is derived from an EMBL/GenBank/DDBJ whole genome shotgun (WGS) entry which is preliminary data.</text>
</comment>
<evidence type="ECO:0000313" key="2">
    <source>
        <dbReference type="EMBL" id="GMS81191.1"/>
    </source>
</evidence>
<dbReference type="Proteomes" id="UP001432027">
    <property type="component" value="Unassembled WGS sequence"/>
</dbReference>
<dbReference type="EMBL" id="BTSX01000001">
    <property type="protein sequence ID" value="GMS81191.1"/>
    <property type="molecule type" value="Genomic_DNA"/>
</dbReference>
<dbReference type="AlphaFoldDB" id="A0AAV5SCU7"/>
<gene>
    <name evidence="2" type="ORF">PENTCL1PPCAC_3366</name>
</gene>
<accession>A0AAV5SCU7</accession>
<protein>
    <recommendedName>
        <fullName evidence="4">G protein-coupled receptor</fullName>
    </recommendedName>
</protein>
<keyword evidence="1" id="KW-0812">Transmembrane</keyword>
<evidence type="ECO:0008006" key="4">
    <source>
        <dbReference type="Google" id="ProtNLM"/>
    </source>
</evidence>
<sequence>VFQADAEALDQTADLFYLIGGTFQAAKWKPILGLGLCYLVLISVIVYNVILTSVIRNLERSLRTRIDHSTGYIVSEPRHLLMFWSQFAITFICMVFPRLLLATLPLIRDCTRGNWAQQFLTSWPMFLVPFRPIISNITVLVIVK</sequence>
<keyword evidence="1" id="KW-1133">Transmembrane helix</keyword>
<keyword evidence="3" id="KW-1185">Reference proteome</keyword>
<feature type="transmembrane region" description="Helical" evidence="1">
    <location>
        <begin position="121"/>
        <end position="143"/>
    </location>
</feature>
<feature type="transmembrane region" description="Helical" evidence="1">
    <location>
        <begin position="31"/>
        <end position="58"/>
    </location>
</feature>
<keyword evidence="1" id="KW-0472">Membrane</keyword>